<keyword evidence="9" id="KW-1185">Reference proteome</keyword>
<dbReference type="SUPFAM" id="SSF49401">
    <property type="entry name" value="Bacterial adhesins"/>
    <property type="match status" value="1"/>
</dbReference>
<evidence type="ECO:0000256" key="4">
    <source>
        <dbReference type="ARBA" id="ARBA00023263"/>
    </source>
</evidence>
<dbReference type="Gene3D" id="2.60.40.1090">
    <property type="entry name" value="Fimbrial-type adhesion domain"/>
    <property type="match status" value="1"/>
</dbReference>
<keyword evidence="4" id="KW-0281">Fimbrium</keyword>
<organism evidence="9">
    <name type="scientific">Erwinia billingiae (strain Eb661)</name>
    <dbReference type="NCBI Taxonomy" id="634500"/>
    <lineage>
        <taxon>Bacteria</taxon>
        <taxon>Pseudomonadati</taxon>
        <taxon>Pseudomonadota</taxon>
        <taxon>Gammaproteobacteria</taxon>
        <taxon>Enterobacterales</taxon>
        <taxon>Erwiniaceae</taxon>
        <taxon>Erwinia</taxon>
    </lineage>
</organism>
<evidence type="ECO:0000313" key="9">
    <source>
        <dbReference type="Proteomes" id="UP000008793"/>
    </source>
</evidence>
<reference evidence="8 9" key="1">
    <citation type="journal article" date="2010" name="BMC Genomics">
        <title>Genome comparison of the epiphytic bacteria Erwinia billingiae and E. tasmaniensis with the pear pathogen E. pyrifoliae.</title>
        <authorList>
            <person name="Kube M."/>
            <person name="Migdoll A.M."/>
            <person name="Gehring I."/>
            <person name="Heitmann K."/>
            <person name="Mayer Y."/>
            <person name="Kuhl H."/>
            <person name="Knaust F."/>
            <person name="Geider K."/>
            <person name="Reinhardt R."/>
        </authorList>
    </citation>
    <scope>NUCLEOTIDE SEQUENCE [LARGE SCALE GENOMIC DNA]</scope>
    <source>
        <strain evidence="8 9">Eb661</strain>
    </source>
</reference>
<name>D8MR90_ERWBE</name>
<dbReference type="PANTHER" id="PTHR33420">
    <property type="entry name" value="FIMBRIAL SUBUNIT ELFA-RELATED"/>
    <property type="match status" value="1"/>
</dbReference>
<gene>
    <name evidence="8" type="ordered locus">EbC_18160</name>
</gene>
<dbReference type="InterPro" id="IPR054160">
    <property type="entry name" value="MrkD_recept-bd"/>
</dbReference>
<dbReference type="GeneID" id="90514510"/>
<accession>D8MR90</accession>
<comment type="similarity">
    <text evidence="2">Belongs to the fimbrial protein family.</text>
</comment>
<protein>
    <submittedName>
        <fullName evidence="8">Similar to fimbrial adhesin</fullName>
    </submittedName>
</protein>
<evidence type="ECO:0000256" key="5">
    <source>
        <dbReference type="SAM" id="SignalP"/>
    </source>
</evidence>
<feature type="signal peptide" evidence="5">
    <location>
        <begin position="1"/>
        <end position="25"/>
    </location>
</feature>
<evidence type="ECO:0000259" key="7">
    <source>
        <dbReference type="Pfam" id="PF22003"/>
    </source>
</evidence>
<keyword evidence="3 5" id="KW-0732">Signal</keyword>
<dbReference type="GO" id="GO:0009289">
    <property type="term" value="C:pilus"/>
    <property type="evidence" value="ECO:0007669"/>
    <property type="project" value="UniProtKB-SubCell"/>
</dbReference>
<feature type="chain" id="PRO_5003118129" evidence="5">
    <location>
        <begin position="26"/>
        <end position="334"/>
    </location>
</feature>
<evidence type="ECO:0000259" key="6">
    <source>
        <dbReference type="Pfam" id="PF00419"/>
    </source>
</evidence>
<feature type="domain" description="Fimbrial-type adhesion" evidence="6">
    <location>
        <begin position="194"/>
        <end position="333"/>
    </location>
</feature>
<dbReference type="GO" id="GO:0043709">
    <property type="term" value="P:cell adhesion involved in single-species biofilm formation"/>
    <property type="evidence" value="ECO:0007669"/>
    <property type="project" value="TreeGrafter"/>
</dbReference>
<feature type="domain" description="MrkD-like receptor binding" evidence="7">
    <location>
        <begin position="41"/>
        <end position="175"/>
    </location>
</feature>
<dbReference type="Pfam" id="PF22003">
    <property type="entry name" value="MrkDrd"/>
    <property type="match status" value="1"/>
</dbReference>
<evidence type="ECO:0000256" key="3">
    <source>
        <dbReference type="ARBA" id="ARBA00022729"/>
    </source>
</evidence>
<sequence length="334" mass="34186">MNIVKKAFLPAIAVVSLCGSLPAWADCTFAAGYSADTQESISFGNVVVPPATAVGKVVATKTSNLIASRGYFITGCTTFNQQDWRSPGLAAVTYGGEILYQSGVAGYAIRIVTPGAGSTAGAFGKGAFDRILTGNHCSWSGSTWTYCGGSWGPVTFELVKISATAGSGPMSTGTLVRASIRSWNYIYTARLASSSISNPACTVNSDTIQVPLGDIEKRSFSGKGSTSPDRNFNIPLTCAAGARVSFKLDATADSSAAPGVIALNATSPGVAASGVGVQVLYNTAPVKFGSITAAGTAAAAGGYSVPFSARYYQTQSNITPGRANALATFTMTYN</sequence>
<dbReference type="InterPro" id="IPR000259">
    <property type="entry name" value="Adhesion_dom_fimbrial"/>
</dbReference>
<dbReference type="RefSeq" id="WP_013201839.1">
    <property type="nucleotide sequence ID" value="NC_014306.1"/>
</dbReference>
<dbReference type="InterPro" id="IPR036937">
    <property type="entry name" value="Adhesion_dom_fimbrial_sf"/>
</dbReference>
<dbReference type="AlphaFoldDB" id="D8MR90"/>
<evidence type="ECO:0000256" key="1">
    <source>
        <dbReference type="ARBA" id="ARBA00004561"/>
    </source>
</evidence>
<dbReference type="EMBL" id="FP236843">
    <property type="protein sequence ID" value="CAX59347.1"/>
    <property type="molecule type" value="Genomic_DNA"/>
</dbReference>
<dbReference type="HOGENOM" id="CLU_058392_0_1_6"/>
<dbReference type="eggNOG" id="COG3539">
    <property type="taxonomic scope" value="Bacteria"/>
</dbReference>
<comment type="subcellular location">
    <subcellularLocation>
        <location evidence="1">Fimbrium</location>
    </subcellularLocation>
</comment>
<dbReference type="InterPro" id="IPR008966">
    <property type="entry name" value="Adhesion_dom_sf"/>
</dbReference>
<dbReference type="Gene3D" id="2.60.40.3310">
    <property type="match status" value="1"/>
</dbReference>
<evidence type="ECO:0000256" key="2">
    <source>
        <dbReference type="ARBA" id="ARBA00006671"/>
    </source>
</evidence>
<dbReference type="InterPro" id="IPR050263">
    <property type="entry name" value="Bact_Fimbrial_Adh_Pro"/>
</dbReference>
<proteinExistence type="inferred from homology"/>
<evidence type="ECO:0000313" key="8">
    <source>
        <dbReference type="EMBL" id="CAX59347.1"/>
    </source>
</evidence>
<dbReference type="Proteomes" id="UP000008793">
    <property type="component" value="Chromosome"/>
</dbReference>
<dbReference type="KEGG" id="ebi:EbC_18160"/>
<dbReference type="STRING" id="634500.EbC_18160"/>
<dbReference type="Pfam" id="PF00419">
    <property type="entry name" value="Fimbrial"/>
    <property type="match status" value="1"/>
</dbReference>
<dbReference type="PANTHER" id="PTHR33420:SF12">
    <property type="entry name" value="FIMBRIN-LIKE PROTEIN FIMI-RELATED"/>
    <property type="match status" value="1"/>
</dbReference>